<dbReference type="EMBL" id="NPEX01000950">
    <property type="protein sequence ID" value="RAI31090.1"/>
    <property type="molecule type" value="Genomic_DNA"/>
</dbReference>
<dbReference type="GO" id="GO:0016740">
    <property type="term" value="F:transferase activity"/>
    <property type="evidence" value="ECO:0007669"/>
    <property type="project" value="InterPro"/>
</dbReference>
<dbReference type="AlphaFoldDB" id="A0A327JX39"/>
<dbReference type="PANTHER" id="PTHR43293">
    <property type="entry name" value="ACETATE COA-TRANSFERASE YDIF"/>
    <property type="match status" value="1"/>
</dbReference>
<dbReference type="SUPFAM" id="SSF100950">
    <property type="entry name" value="NagB/RpiA/CoA transferase-like"/>
    <property type="match status" value="1"/>
</dbReference>
<comment type="caution">
    <text evidence="1">The sequence shown here is derived from an EMBL/GenBank/DDBJ whole genome shotgun (WGS) entry which is preliminary data.</text>
</comment>
<reference evidence="1 2" key="1">
    <citation type="submission" date="2017-07" db="EMBL/GenBank/DDBJ databases">
        <title>Draft Genome Sequences of Select Purple Nonsulfur Bacteria.</title>
        <authorList>
            <person name="Lasarre B."/>
            <person name="Mckinlay J.B."/>
        </authorList>
    </citation>
    <scope>NUCLEOTIDE SEQUENCE [LARGE SCALE GENOMIC DNA]</scope>
    <source>
        <strain evidence="1 2">DSM 5909</strain>
    </source>
</reference>
<gene>
    <name evidence="1" type="ORF">CH341_32840</name>
</gene>
<evidence type="ECO:0000313" key="1">
    <source>
        <dbReference type="EMBL" id="RAI31090.1"/>
    </source>
</evidence>
<dbReference type="RefSeq" id="WP_210208753.1">
    <property type="nucleotide sequence ID" value="NZ_NPEX01000950.1"/>
</dbReference>
<feature type="non-terminal residue" evidence="1">
    <location>
        <position position="81"/>
    </location>
</feature>
<dbReference type="InterPro" id="IPR005777">
    <property type="entry name" value="MadA"/>
</dbReference>
<dbReference type="Gene3D" id="3.40.1080.10">
    <property type="entry name" value="Glutaconate Coenzyme A-transferase"/>
    <property type="match status" value="1"/>
</dbReference>
<evidence type="ECO:0000313" key="2">
    <source>
        <dbReference type="Proteomes" id="UP000249130"/>
    </source>
</evidence>
<accession>A0A327JX39</accession>
<feature type="non-terminal residue" evidence="1">
    <location>
        <position position="1"/>
    </location>
</feature>
<dbReference type="Pfam" id="PF16957">
    <property type="entry name" value="Mal_decarbox_Al"/>
    <property type="match status" value="1"/>
</dbReference>
<protein>
    <submittedName>
        <fullName evidence="1">Uncharacterized protein</fullName>
    </submittedName>
</protein>
<organism evidence="1 2">
    <name type="scientific">Rhodoplanes roseus</name>
    <dbReference type="NCBI Taxonomy" id="29409"/>
    <lineage>
        <taxon>Bacteria</taxon>
        <taxon>Pseudomonadati</taxon>
        <taxon>Pseudomonadota</taxon>
        <taxon>Alphaproteobacteria</taxon>
        <taxon>Hyphomicrobiales</taxon>
        <taxon>Nitrobacteraceae</taxon>
        <taxon>Rhodoplanes</taxon>
    </lineage>
</organism>
<dbReference type="PANTHER" id="PTHR43293:SF2">
    <property type="entry name" value="MALONATE DECARBOXYLASE ALPHA SUBUNIT"/>
    <property type="match status" value="1"/>
</dbReference>
<sequence length="81" mass="9163">YLELFGRYFLDLTPKVSLICAYKADREGNLYTGFNTEDTPTIVEATKFRQGIVIAQVNEIVDKLPRVDIPADWIDAVVESP</sequence>
<proteinExistence type="predicted"/>
<dbReference type="Proteomes" id="UP000249130">
    <property type="component" value="Unassembled WGS sequence"/>
</dbReference>
<name>A0A327JX39_9BRAD</name>
<dbReference type="InterPro" id="IPR037171">
    <property type="entry name" value="NagB/RpiA_transferase-like"/>
</dbReference>
<keyword evidence="2" id="KW-1185">Reference proteome</keyword>